<evidence type="ECO:0008006" key="5">
    <source>
        <dbReference type="Google" id="ProtNLM"/>
    </source>
</evidence>
<reference evidence="3 4" key="1">
    <citation type="submission" date="2023-06" db="EMBL/GenBank/DDBJ databases">
        <title>Black Yeasts Isolated from many extreme environments.</title>
        <authorList>
            <person name="Coleine C."/>
            <person name="Stajich J.E."/>
            <person name="Selbmann L."/>
        </authorList>
    </citation>
    <scope>NUCLEOTIDE SEQUENCE [LARGE SCALE GENOMIC DNA]</scope>
    <source>
        <strain evidence="3 4">CCFEE 5887</strain>
    </source>
</reference>
<dbReference type="Gene3D" id="3.50.50.60">
    <property type="entry name" value="FAD/NAD(P)-binding domain"/>
    <property type="match status" value="1"/>
</dbReference>
<dbReference type="InterPro" id="IPR036188">
    <property type="entry name" value="FAD/NAD-bd_sf"/>
</dbReference>
<keyword evidence="4" id="KW-1185">Reference proteome</keyword>
<dbReference type="EMBL" id="JAXLQG010000008">
    <property type="protein sequence ID" value="KAK5536891.1"/>
    <property type="molecule type" value="Genomic_DNA"/>
</dbReference>
<dbReference type="AlphaFoldDB" id="A0AAV9Q8J2"/>
<dbReference type="InterPro" id="IPR051209">
    <property type="entry name" value="FAD-bind_Monooxygenase_sf"/>
</dbReference>
<feature type="region of interest" description="Disordered" evidence="2">
    <location>
        <begin position="1"/>
        <end position="24"/>
    </location>
</feature>
<dbReference type="PANTHER" id="PTHR42877:SF1">
    <property type="entry name" value="FAD-BINDING MONOOXYGENASE STCW"/>
    <property type="match status" value="1"/>
</dbReference>
<proteinExistence type="inferred from homology"/>
<gene>
    <name evidence="3" type="ORF">LTR25_005566</name>
</gene>
<sequence length="241" mass="26672">MTDSLNGDVPNGTLAGKPSTRPGNLFTEKVSDEFHCNDKTGYKIPLVTYGAPENRKLKVLTIGAGISGIMLAYQIEEICQNIDHVIYEKNSDVGGTWLQNNYPNAACDAPSYTYQFNFAMSPATIHEYISGVVDKLELRKYIQFNSEVKQNDGSTKEIIESCDLLLGAIGILDRWEMPKIPGIEKFKGRVLHTAGWDPNYGKEEWKNDRVAVIGSGASAVQVVPGMQPYAKKIDFFVRTGN</sequence>
<name>A0AAV9Q8J2_9PEZI</name>
<evidence type="ECO:0000256" key="1">
    <source>
        <dbReference type="ARBA" id="ARBA00010139"/>
    </source>
</evidence>
<comment type="caution">
    <text evidence="3">The sequence shown here is derived from an EMBL/GenBank/DDBJ whole genome shotgun (WGS) entry which is preliminary data.</text>
</comment>
<organism evidence="3 4">
    <name type="scientific">Vermiconidia calcicola</name>
    <dbReference type="NCBI Taxonomy" id="1690605"/>
    <lineage>
        <taxon>Eukaryota</taxon>
        <taxon>Fungi</taxon>
        <taxon>Dikarya</taxon>
        <taxon>Ascomycota</taxon>
        <taxon>Pezizomycotina</taxon>
        <taxon>Dothideomycetes</taxon>
        <taxon>Dothideomycetidae</taxon>
        <taxon>Mycosphaerellales</taxon>
        <taxon>Extremaceae</taxon>
        <taxon>Vermiconidia</taxon>
    </lineage>
</organism>
<evidence type="ECO:0000313" key="3">
    <source>
        <dbReference type="EMBL" id="KAK5536891.1"/>
    </source>
</evidence>
<dbReference type="PANTHER" id="PTHR42877">
    <property type="entry name" value="L-ORNITHINE N(5)-MONOOXYGENASE-RELATED"/>
    <property type="match status" value="1"/>
</dbReference>
<dbReference type="SUPFAM" id="SSF51905">
    <property type="entry name" value="FAD/NAD(P)-binding domain"/>
    <property type="match status" value="1"/>
</dbReference>
<evidence type="ECO:0000313" key="4">
    <source>
        <dbReference type="Proteomes" id="UP001345827"/>
    </source>
</evidence>
<protein>
    <recommendedName>
        <fullName evidence="5">Flavin-containing monooxygenase</fullName>
    </recommendedName>
</protein>
<comment type="similarity">
    <text evidence="1">Belongs to the FAD-binding monooxygenase family.</text>
</comment>
<dbReference type="Proteomes" id="UP001345827">
    <property type="component" value="Unassembled WGS sequence"/>
</dbReference>
<accession>A0AAV9Q8J2</accession>
<evidence type="ECO:0000256" key="2">
    <source>
        <dbReference type="SAM" id="MobiDB-lite"/>
    </source>
</evidence>
<dbReference type="Pfam" id="PF13450">
    <property type="entry name" value="NAD_binding_8"/>
    <property type="match status" value="1"/>
</dbReference>